<keyword evidence="1" id="KW-0378">Hydrolase</keyword>
<protein>
    <recommendedName>
        <fullName evidence="2">Peptidase A2 domain-containing protein</fullName>
    </recommendedName>
</protein>
<name>A0A0K8S5U5_LYGHE</name>
<dbReference type="InterPro" id="IPR021109">
    <property type="entry name" value="Peptidase_aspartic_dom_sf"/>
</dbReference>
<dbReference type="Gene3D" id="2.40.70.10">
    <property type="entry name" value="Acid Proteases"/>
    <property type="match status" value="1"/>
</dbReference>
<evidence type="ECO:0000259" key="2">
    <source>
        <dbReference type="PROSITE" id="PS50175"/>
    </source>
</evidence>
<reference evidence="3" key="1">
    <citation type="submission" date="2014-09" db="EMBL/GenBank/DDBJ databases">
        <authorList>
            <person name="Magalhaes I.L.F."/>
            <person name="Oliveira U."/>
            <person name="Santos F.R."/>
            <person name="Vidigal T.H.D.A."/>
            <person name="Brescovit A.D."/>
            <person name="Santos A.J."/>
        </authorList>
    </citation>
    <scope>NUCLEOTIDE SEQUENCE</scope>
</reference>
<feature type="domain" description="Peptidase A2" evidence="2">
    <location>
        <begin position="12"/>
        <end position="84"/>
    </location>
</feature>
<dbReference type="Pfam" id="PF13975">
    <property type="entry name" value="gag-asp_proteas"/>
    <property type="match status" value="1"/>
</dbReference>
<dbReference type="PROSITE" id="PS50175">
    <property type="entry name" value="ASP_PROT_RETROV"/>
    <property type="match status" value="1"/>
</dbReference>
<dbReference type="PROSITE" id="PS00141">
    <property type="entry name" value="ASP_PROTEASE"/>
    <property type="match status" value="1"/>
</dbReference>
<dbReference type="SUPFAM" id="SSF50630">
    <property type="entry name" value="Acid proteases"/>
    <property type="match status" value="1"/>
</dbReference>
<dbReference type="GO" id="GO:0006508">
    <property type="term" value="P:proteolysis"/>
    <property type="evidence" value="ECO:0007669"/>
    <property type="project" value="InterPro"/>
</dbReference>
<dbReference type="GO" id="GO:0004190">
    <property type="term" value="F:aspartic-type endopeptidase activity"/>
    <property type="evidence" value="ECO:0007669"/>
    <property type="project" value="InterPro"/>
</dbReference>
<organism evidence="3">
    <name type="scientific">Lygus hesperus</name>
    <name type="common">Western plant bug</name>
    <dbReference type="NCBI Taxonomy" id="30085"/>
    <lineage>
        <taxon>Eukaryota</taxon>
        <taxon>Metazoa</taxon>
        <taxon>Ecdysozoa</taxon>
        <taxon>Arthropoda</taxon>
        <taxon>Hexapoda</taxon>
        <taxon>Insecta</taxon>
        <taxon>Pterygota</taxon>
        <taxon>Neoptera</taxon>
        <taxon>Paraneoptera</taxon>
        <taxon>Hemiptera</taxon>
        <taxon>Heteroptera</taxon>
        <taxon>Panheteroptera</taxon>
        <taxon>Cimicomorpha</taxon>
        <taxon>Miridae</taxon>
        <taxon>Mirini</taxon>
        <taxon>Lygus</taxon>
    </lineage>
</organism>
<dbReference type="InterPro" id="IPR001995">
    <property type="entry name" value="Peptidase_A2_cat"/>
</dbReference>
<accession>A0A0K8S5U5</accession>
<dbReference type="EMBL" id="GBRD01017732">
    <property type="protein sequence ID" value="JAG48095.1"/>
    <property type="molecule type" value="Transcribed_RNA"/>
</dbReference>
<evidence type="ECO:0000256" key="1">
    <source>
        <dbReference type="ARBA" id="ARBA00022801"/>
    </source>
</evidence>
<dbReference type="InterPro" id="IPR001969">
    <property type="entry name" value="Aspartic_peptidase_AS"/>
</dbReference>
<proteinExistence type="predicted"/>
<evidence type="ECO:0000313" key="3">
    <source>
        <dbReference type="EMBL" id="JAG48095.1"/>
    </source>
</evidence>
<feature type="non-terminal residue" evidence="3">
    <location>
        <position position="1"/>
    </location>
</feature>
<dbReference type="AlphaFoldDB" id="A0A0K8S5U5"/>
<feature type="non-terminal residue" evidence="3">
    <location>
        <position position="143"/>
    </location>
</feature>
<sequence>QRLFLRCENSNIHFLIDTGSDVSILPNSLLQRRNRTNHPLMAANGNTITTYGKRTTAVHLPNLPTYEWTFTVADVKTAILGADFLNHHGLLVDLKNNRLIDTTDTAIATPRGTTGNTTAPKEPYCSVVTIDSRSKQLLDTNKP</sequence>